<feature type="region of interest" description="Disordered" evidence="8">
    <location>
        <begin position="465"/>
        <end position="494"/>
    </location>
</feature>
<gene>
    <name evidence="10" type="ORF">EPUL_000774</name>
</gene>
<dbReference type="PRINTS" id="PR00326">
    <property type="entry name" value="GTP1OBG"/>
</dbReference>
<evidence type="ECO:0000256" key="6">
    <source>
        <dbReference type="ARBA" id="ARBA00023134"/>
    </source>
</evidence>
<comment type="caution">
    <text evidence="10">The sequence shown here is derived from an EMBL/GenBank/DDBJ whole genome shotgun (WGS) entry which is preliminary data.</text>
</comment>
<evidence type="ECO:0000256" key="5">
    <source>
        <dbReference type="ARBA" id="ARBA00022927"/>
    </source>
</evidence>
<comment type="subcellular location">
    <subcellularLocation>
        <location evidence="1">Nucleus</location>
    </subcellularLocation>
</comment>
<keyword evidence="2" id="KW-0813">Transport</keyword>
<dbReference type="GO" id="GO:0015031">
    <property type="term" value="P:protein transport"/>
    <property type="evidence" value="ECO:0007669"/>
    <property type="project" value="UniProtKB-KW"/>
</dbReference>
<feature type="compositionally biased region" description="Acidic residues" evidence="8">
    <location>
        <begin position="546"/>
        <end position="564"/>
    </location>
</feature>
<dbReference type="SUPFAM" id="SSF52540">
    <property type="entry name" value="P-loop containing nucleoside triphosphate hydrolases"/>
    <property type="match status" value="1"/>
</dbReference>
<evidence type="ECO:0000256" key="3">
    <source>
        <dbReference type="ARBA" id="ARBA00022517"/>
    </source>
</evidence>
<feature type="compositionally biased region" description="Basic residues" evidence="8">
    <location>
        <begin position="419"/>
        <end position="428"/>
    </location>
</feature>
<dbReference type="InterPro" id="IPR014813">
    <property type="entry name" value="Gnl3_N_dom"/>
</dbReference>
<proteinExistence type="predicted"/>
<keyword evidence="4" id="KW-0547">Nucleotide-binding</keyword>
<evidence type="ECO:0000256" key="4">
    <source>
        <dbReference type="ARBA" id="ARBA00022741"/>
    </source>
</evidence>
<dbReference type="FunFam" id="3.40.50.300:FF:000844">
    <property type="entry name" value="Nuclear GTP-binding protein NUG1"/>
    <property type="match status" value="1"/>
</dbReference>
<dbReference type="Gene3D" id="3.40.50.300">
    <property type="entry name" value="P-loop containing nucleotide triphosphate hydrolases"/>
    <property type="match status" value="1"/>
</dbReference>
<evidence type="ECO:0000259" key="9">
    <source>
        <dbReference type="PROSITE" id="PS51721"/>
    </source>
</evidence>
<feature type="compositionally biased region" description="Basic and acidic residues" evidence="8">
    <location>
        <begin position="465"/>
        <end position="477"/>
    </location>
</feature>
<evidence type="ECO:0000313" key="11">
    <source>
        <dbReference type="Proteomes" id="UP000237438"/>
    </source>
</evidence>
<dbReference type="CDD" id="cd04178">
    <property type="entry name" value="Nucleostemin_like"/>
    <property type="match status" value="1"/>
</dbReference>
<dbReference type="GO" id="GO:0006364">
    <property type="term" value="P:rRNA processing"/>
    <property type="evidence" value="ECO:0007669"/>
    <property type="project" value="UniProtKB-ARBA"/>
</dbReference>
<organism evidence="10 11">
    <name type="scientific">Erysiphe pulchra</name>
    <dbReference type="NCBI Taxonomy" id="225359"/>
    <lineage>
        <taxon>Eukaryota</taxon>
        <taxon>Fungi</taxon>
        <taxon>Dikarya</taxon>
        <taxon>Ascomycota</taxon>
        <taxon>Pezizomycotina</taxon>
        <taxon>Leotiomycetes</taxon>
        <taxon>Erysiphales</taxon>
        <taxon>Erysiphaceae</taxon>
        <taxon>Erysiphe</taxon>
    </lineage>
</organism>
<dbReference type="InterPro" id="IPR006073">
    <property type="entry name" value="GTP-bd"/>
</dbReference>
<keyword evidence="11" id="KW-1185">Reference proteome</keyword>
<name>A0A2S4PZ24_9PEZI</name>
<dbReference type="AlphaFoldDB" id="A0A2S4PZ24"/>
<keyword evidence="7" id="KW-0539">Nucleus</keyword>
<dbReference type="EMBL" id="PEDP01000157">
    <property type="protein sequence ID" value="POS87283.1"/>
    <property type="molecule type" value="Genomic_DNA"/>
</dbReference>
<dbReference type="PANTHER" id="PTHR11089:SF30">
    <property type="entry name" value="GUANINE NUCLEOTIDE-BINDING PROTEIN-LIKE 3 HOMOLOG"/>
    <property type="match status" value="1"/>
</dbReference>
<dbReference type="GO" id="GO:0030684">
    <property type="term" value="C:preribosome"/>
    <property type="evidence" value="ECO:0007669"/>
    <property type="project" value="UniProtKB-ARBA"/>
</dbReference>
<dbReference type="FunFam" id="1.10.1580.10:FF:000006">
    <property type="entry name" value="Nuclear GTP-binding protein NUG1"/>
    <property type="match status" value="1"/>
</dbReference>
<dbReference type="OrthoDB" id="10266128at2759"/>
<keyword evidence="5" id="KW-0653">Protein transport</keyword>
<feature type="region of interest" description="Disordered" evidence="8">
    <location>
        <begin position="416"/>
        <end position="437"/>
    </location>
</feature>
<evidence type="ECO:0000313" key="10">
    <source>
        <dbReference type="EMBL" id="POS87283.1"/>
    </source>
</evidence>
<keyword evidence="3" id="KW-0690">Ribosome biogenesis</keyword>
<dbReference type="InterPro" id="IPR023179">
    <property type="entry name" value="GTP-bd_ortho_bundle_sf"/>
</dbReference>
<keyword evidence="6" id="KW-0342">GTP-binding</keyword>
<accession>A0A2S4PZ24</accession>
<dbReference type="PROSITE" id="PS51721">
    <property type="entry name" value="G_CP"/>
    <property type="match status" value="1"/>
</dbReference>
<evidence type="ECO:0000256" key="8">
    <source>
        <dbReference type="SAM" id="MobiDB-lite"/>
    </source>
</evidence>
<dbReference type="GO" id="GO:0005525">
    <property type="term" value="F:GTP binding"/>
    <property type="evidence" value="ECO:0007669"/>
    <property type="project" value="UniProtKB-KW"/>
</dbReference>
<dbReference type="GO" id="GO:0005730">
    <property type="term" value="C:nucleolus"/>
    <property type="evidence" value="ECO:0007669"/>
    <property type="project" value="TreeGrafter"/>
</dbReference>
<evidence type="ECO:0000256" key="7">
    <source>
        <dbReference type="ARBA" id="ARBA00023242"/>
    </source>
</evidence>
<dbReference type="STRING" id="225359.A0A2S4PZ24"/>
<dbReference type="InterPro" id="IPR050755">
    <property type="entry name" value="TRAFAC_YlqF/YawG_RiboMat"/>
</dbReference>
<dbReference type="Proteomes" id="UP000237438">
    <property type="component" value="Unassembled WGS sequence"/>
</dbReference>
<feature type="domain" description="CP-type G" evidence="9">
    <location>
        <begin position="577"/>
        <end position="761"/>
    </location>
</feature>
<dbReference type="PANTHER" id="PTHR11089">
    <property type="entry name" value="GTP-BINDING PROTEIN-RELATED"/>
    <property type="match status" value="1"/>
</dbReference>
<dbReference type="Gene3D" id="1.10.1580.10">
    <property type="match status" value="1"/>
</dbReference>
<dbReference type="Pfam" id="PF01926">
    <property type="entry name" value="MMR_HSR1"/>
    <property type="match status" value="1"/>
</dbReference>
<dbReference type="Pfam" id="PF08701">
    <property type="entry name" value="GN3L_Grn1"/>
    <property type="match status" value="1"/>
</dbReference>
<feature type="region of interest" description="Disordered" evidence="8">
    <location>
        <begin position="539"/>
        <end position="564"/>
    </location>
</feature>
<dbReference type="InterPro" id="IPR027417">
    <property type="entry name" value="P-loop_NTPase"/>
</dbReference>
<evidence type="ECO:0000256" key="2">
    <source>
        <dbReference type="ARBA" id="ARBA00022448"/>
    </source>
</evidence>
<protein>
    <recommendedName>
        <fullName evidence="9">CP-type G domain-containing protein</fullName>
    </recommendedName>
</protein>
<reference evidence="10 11" key="1">
    <citation type="submission" date="2017-10" db="EMBL/GenBank/DDBJ databases">
        <title>Development of genomic resources for the powdery mildew, Erysiphe pulchra.</title>
        <authorList>
            <person name="Wadl P.A."/>
            <person name="Mack B.M."/>
            <person name="Moore G."/>
            <person name="Beltz S.B."/>
        </authorList>
    </citation>
    <scope>NUCLEOTIDE SEQUENCE [LARGE SCALE GENOMIC DNA]</scope>
    <source>
        <strain evidence="10">Cflorida</strain>
    </source>
</reference>
<dbReference type="GO" id="GO:0042273">
    <property type="term" value="P:ribosomal large subunit biogenesis"/>
    <property type="evidence" value="ECO:0007669"/>
    <property type="project" value="UniProtKB-ARBA"/>
</dbReference>
<evidence type="ECO:0000256" key="1">
    <source>
        <dbReference type="ARBA" id="ARBA00004123"/>
    </source>
</evidence>
<dbReference type="InterPro" id="IPR030378">
    <property type="entry name" value="G_CP_dom"/>
</dbReference>
<sequence>MFLNVYKAPHDPVAVQPFLAWTPTSRTLAIGEPTYRAGNTLDLAFTNVSETMAWVGTEECITSDHLPICGFVPNHKSSNKHLPTLNEKFKVTKSNIPQFIRVVSQWLPPLTTLNTVEQTENYAQSIYWALDSALKAVDYQDAINESERTSRAKKFIITVASAKREYWKKKAEDMKTTQETFKLMRWASPRQASITPPLRHQGRFVSDQAERARILRDSLLARFSASDDLPNCLLSGEMEPPTRFCSGCAKMRPIEDFSKNKKDALRKTCNRHTKKRTIQLSDQWDDFIDKIDIRSRPDFGACELPQGFYDEDQLVSLEDEVPTIPDWQGAKEKIQRLLDKIDNQYAHGNMKFVAKSLEDIAGIIKLHDEIKELESSRTMLHTWTPRKFSSPRYYEPYEPKSKRQPVRLRHKIEKASAAKQRKARKEKKKCPEWQSKLKKDPGIPNLFPYKNRILAEIEETRRKKLEEAERKKTEAKLAKKASKAGDEAEAGPDVELKDIDGEVKQDDANNDEVMEEIDEETNPMAALLASARAAAKNFENNSESGDNMDQDDISSDGYGEDNDDVSSNLHLQTEGSRRAFDKVFKQVVEQADIILYVLDARDPEGTRSKEVERMIMAAASGEKHLMLILNKIDLIPATVLRAWLIYLRRSFPTIPLRASTAAPNAHTFDHKQLTIKGTSTTLFKALKLISSSENLKRFMTVGVIGYPNVGKSSVINALTTRLGGSGAACPVGAEAGVTTSLRQVKLDSKLKLLDSPGIVFPNTENESQSLSKQEEQARLILLNAIPPKMIEDPVPAVTLLLKRLKSNNLFIKILEVYDLPPLMPNNGDYTMDFLVQVARKRGRLGKGGIPNIHSAGMMVLTDWRDGRIQGWIDPPNLMNPTGIGQSDLVVTKDEPK</sequence>